<evidence type="ECO:0000313" key="9">
    <source>
        <dbReference type="Proteomes" id="UP000249902"/>
    </source>
</evidence>
<dbReference type="KEGG" id="cspu:CGC55_10550"/>
<dbReference type="InterPro" id="IPR051802">
    <property type="entry name" value="YfhM-like"/>
</dbReference>
<sequence>MKKIGFVLLALLLAVACKKNANFNSDPLAFKDYISGYTSGVISAHSGIKILLNEPLSQEKMDKINDLHLFEISPKVEGKVVCQSPSQIAFVPNKPLSQNTEYQISFNVKKLYDVPKKELELFNFTVKTLEQAFRVKSGDLQSYNKNLYFLNAELLANDQISYETVKDVLKANLNGKKVAVKFQSQGTNNKFVIIFDSIPRIDKEQTLEIKWDTKDVPQENLIPFSYTIPQKGIFKALNARTDGANQSFSVNFSDPLEKEQDFTGLISLSNTDTALKYSVNGNVLKVFREEQKEGDYKVYVSKGIKNIYGDRLEREATFNIKFLQQKPDIRFLKSGSILPSSQNLKINFQTINLRAVNVTVYRIFENNIFQFLQDNNLGGGSYIQRVGKPIARKVLKLNDGALYPLNEWNTYSLDLASVITPEPGAIYRVELGMTKNYSLYTCGTKNEEPLDLSFEEKPLNDDDVNYTQYYYDYDEEFYWEEEDEDSPCKDNYYYGKTVGTNVLASDLGVIVKKGQTNSFTIIVNDLLTTKPVDGAVVEVFNYQQQKIQEDKTDSKGMLHLNLSNRAYFVKVKKDKFTTYVKLDDIAPQSVSKYDVDGMRLQKGLNGFIYTERGVWRPGDSIYVGFILNDFAQKNPEKLPIKLRFTDPYGKVIAERMQTSNPTNQYVFGLKTNADAPTGNWSVAISAGAAKFSKRIKIETIKPNRLKIENSLSGKLISGNGENVRLQVLWLHGSPAGNTGVNVKAKFYPLETAFKGYEKYVFNNRAYQFESEEMNVYEGQTDSNGNANFYFRTNDLEAPGMLKVNFLTQANESGGDFSTDVSTASFSPYSEYVGLRLPETNKYDYYNTQQNHTFDAVVLSENGQPLGNRTVAVTVYKVGWNWWWDASNQNISTYNSSSSNAIYKTDYITTDSNGKGRFTLNIPDADWGRYFIMLSDNQSGHKCGTTVYFDWGDWTGKSRGSEGSEAVMLALGTNKKEYNVGEKAKITFPSDKGGRALISVENGNDVLETYWVETANKETTFEVPITNKMSPNVYFYVTLLQPHNKTLNDAPIRLYGVVPVKVVDKNTVLNPVIQMPDRLTPNQKVSIKVSEKSGKPMTYTVAIVEDGLLNLTRFKTPNPWNTFFSKTALGVKTWDVYDDVIGAYGGTINQAFSIGGDEDLGGADAQKANRFKPFVIFRGPFELKKGATNAHTVKIPNYMGSARVMVVASDVAANAFGSAEKKDIPVVSPLSILGSLPRKAVPNEKIVLPVTVFAMEKQVKNVSLQVETNGLFKVVGAHNQQLHFEKTGEQMAYFELETTAQTGIAKVKITATSGKEKSTYEVEMDVYNPNPVTYVVQNAVLQGGQSHNLNINLFGEKAKTVLEVSSFPGVNLTQRLGYLISYPHGCGEQVTSGAFPQLFLGDFVTLSKEKADEVNRNVSAAISKLHENQLSNGGFTYWKGGKYADDWVTSYIGQFFVEAEKKGYVLPSGSKQSWLNYQNSEARQWRYEGKYQNDFAQAYRLYTLALAGNPNIGAMNRLRELNEITPNAKRTLAAAYALAGQKQTAEKLFQTTAIDDDAYSYYGSVLRNKAMAMETALLIGRKEDAGRWALEIAEKLSTNDWLSTQTTAYALYAMAKYVAVNKSGRSINASYTLGGKTENLKATEPMLQKTLAAKGNESLQVKNNGNQTLYVRLITSGVLPVGKELAMQNGLSLSTTFRDSNGHTLDVTNLRQSTQFVATIEITNLTGEAVENVALTQIIPSGWEIVNTRFTDYDEGSSDSNVDYTDFRDDRANFYLSLKAKQTKYIKLKLNASYAGKYYLPGTYAEAMYSNRYNTRTNGKWVEVMRK</sequence>
<dbReference type="EMBL" id="CP022385">
    <property type="protein sequence ID" value="ATA84910.1"/>
    <property type="molecule type" value="Genomic_DNA"/>
</dbReference>
<evidence type="ECO:0000313" key="8">
    <source>
        <dbReference type="Proteomes" id="UP000217301"/>
    </source>
</evidence>
<dbReference type="PANTHER" id="PTHR40094">
    <property type="entry name" value="ALPHA-2-MACROGLOBULIN HOMOLOG"/>
    <property type="match status" value="1"/>
</dbReference>
<evidence type="ECO:0000259" key="4">
    <source>
        <dbReference type="SMART" id="SM01359"/>
    </source>
</evidence>
<dbReference type="Pfam" id="PF11974">
    <property type="entry name" value="bMG3"/>
    <property type="match status" value="1"/>
</dbReference>
<dbReference type="InterPro" id="IPR041203">
    <property type="entry name" value="Bact_A2M_MG5"/>
</dbReference>
<accession>A0AAX2ICP6</accession>
<dbReference type="GO" id="GO:0004866">
    <property type="term" value="F:endopeptidase inhibitor activity"/>
    <property type="evidence" value="ECO:0007669"/>
    <property type="project" value="InterPro"/>
</dbReference>
<feature type="chain" id="PRO_5043836265" evidence="3">
    <location>
        <begin position="22"/>
        <end position="1826"/>
    </location>
</feature>
<evidence type="ECO:0000256" key="3">
    <source>
        <dbReference type="SAM" id="SignalP"/>
    </source>
</evidence>
<dbReference type="InterPro" id="IPR047565">
    <property type="entry name" value="Alpha-macroglob_thiol-ester_cl"/>
</dbReference>
<feature type="domain" description="Alpha-2-macroglobulin bait region" evidence="4">
    <location>
        <begin position="968"/>
        <end position="1110"/>
    </location>
</feature>
<dbReference type="PANTHER" id="PTHR40094:SF1">
    <property type="entry name" value="UBIQUITIN DOMAIN-CONTAINING PROTEIN"/>
    <property type="match status" value="1"/>
</dbReference>
<gene>
    <name evidence="6" type="ORF">CGC55_10550</name>
    <name evidence="7" type="ORF">NCTC11653_02124</name>
</gene>
<dbReference type="InterPro" id="IPR011625">
    <property type="entry name" value="A2M_N_BRD"/>
</dbReference>
<dbReference type="InterPro" id="IPR041462">
    <property type="entry name" value="Bact_A2M_MG6"/>
</dbReference>
<dbReference type="SMART" id="SM01359">
    <property type="entry name" value="A2M_N_2"/>
    <property type="match status" value="1"/>
</dbReference>
<keyword evidence="8" id="KW-1185">Reference proteome</keyword>
<proteinExistence type="inferred from homology"/>
<dbReference type="PROSITE" id="PS51257">
    <property type="entry name" value="PROKAR_LIPOPROTEIN"/>
    <property type="match status" value="1"/>
</dbReference>
<name>A0AAX2ICP6_CAPSP</name>
<evidence type="ECO:0000256" key="1">
    <source>
        <dbReference type="ARBA" id="ARBA00010556"/>
    </source>
</evidence>
<dbReference type="EMBL" id="UAVP01000009">
    <property type="protein sequence ID" value="SQA76201.1"/>
    <property type="molecule type" value="Genomic_DNA"/>
</dbReference>
<evidence type="ECO:0000313" key="6">
    <source>
        <dbReference type="EMBL" id="ATA84910.1"/>
    </source>
</evidence>
<dbReference type="SMART" id="SM01419">
    <property type="entry name" value="Thiol-ester_cl"/>
    <property type="match status" value="1"/>
</dbReference>
<dbReference type="Pfam" id="PF17973">
    <property type="entry name" value="bMG10"/>
    <property type="match status" value="1"/>
</dbReference>
<dbReference type="Pfam" id="PF00207">
    <property type="entry name" value="A2M"/>
    <property type="match status" value="1"/>
</dbReference>
<organism evidence="7 9">
    <name type="scientific">Capnocytophaga sputigena</name>
    <dbReference type="NCBI Taxonomy" id="1019"/>
    <lineage>
        <taxon>Bacteria</taxon>
        <taxon>Pseudomonadati</taxon>
        <taxon>Bacteroidota</taxon>
        <taxon>Flavobacteriia</taxon>
        <taxon>Flavobacteriales</taxon>
        <taxon>Flavobacteriaceae</taxon>
        <taxon>Capnocytophaga</taxon>
    </lineage>
</organism>
<reference evidence="7 9" key="3">
    <citation type="submission" date="2018-06" db="EMBL/GenBank/DDBJ databases">
        <authorList>
            <consortium name="Pathogen Informatics"/>
            <person name="Doyle S."/>
        </authorList>
    </citation>
    <scope>NUCLEOTIDE SEQUENCE [LARGE SCALE GENOMIC DNA]</scope>
    <source>
        <strain evidence="7 9">NCTC11653</strain>
    </source>
</reference>
<dbReference type="SMART" id="SM01360">
    <property type="entry name" value="A2M"/>
    <property type="match status" value="1"/>
</dbReference>
<dbReference type="InterPro" id="IPR002890">
    <property type="entry name" value="MG2"/>
</dbReference>
<dbReference type="InterPro" id="IPR008930">
    <property type="entry name" value="Terpenoid_cyclase/PrenylTrfase"/>
</dbReference>
<keyword evidence="2 3" id="KW-0732">Signal</keyword>
<feature type="domain" description="Alpha-2-macroglobulin" evidence="5">
    <location>
        <begin position="1174"/>
        <end position="1265"/>
    </location>
</feature>
<dbReference type="Pfam" id="PF07703">
    <property type="entry name" value="A2M_BRD"/>
    <property type="match status" value="1"/>
</dbReference>
<reference evidence="6" key="1">
    <citation type="journal article" date="2017" name="Genome Announc.">
        <title>Twelve Complete Reference Genomes of Clinical Isolates in the Capnocytophaga Genus.</title>
        <authorList>
            <person name="Villarma A."/>
            <person name="Gulvik C.A."/>
            <person name="Rowe L.A."/>
            <person name="Sheth M."/>
            <person name="Juieng P."/>
            <person name="Nicholson A.C."/>
            <person name="Loparev V.N."/>
            <person name="McQuiston J.R."/>
        </authorList>
    </citation>
    <scope>NUCLEOTIDE SEQUENCE</scope>
    <source>
        <strain evidence="6">KC1668</strain>
    </source>
</reference>
<dbReference type="InterPro" id="IPR021868">
    <property type="entry name" value="Alpha_2_Macroglob_MG3"/>
</dbReference>
<reference evidence="8" key="2">
    <citation type="submission" date="2017-06" db="EMBL/GenBank/DDBJ databases">
        <title>Capnocytophaga spp. assemblies.</title>
        <authorList>
            <person name="Gulvik C.A."/>
        </authorList>
    </citation>
    <scope>NUCLEOTIDE SEQUENCE [LARGE SCALE GENOMIC DNA]</scope>
    <source>
        <strain evidence="8">KC1668</strain>
    </source>
</reference>
<dbReference type="Pfam" id="PF17962">
    <property type="entry name" value="bMG6"/>
    <property type="match status" value="1"/>
</dbReference>
<comment type="similarity">
    <text evidence="1">Belongs to the protease inhibitor I39 (alpha-2-macroglobulin) family. Bacterial alpha-2-macroglobulin subfamily.</text>
</comment>
<dbReference type="Proteomes" id="UP000249902">
    <property type="component" value="Unassembled WGS sequence"/>
</dbReference>
<dbReference type="RefSeq" id="WP_002678364.1">
    <property type="nucleotide sequence ID" value="NZ_CP022385.1"/>
</dbReference>
<dbReference type="InterPro" id="IPR001599">
    <property type="entry name" value="Macroglobln_a2"/>
</dbReference>
<evidence type="ECO:0000259" key="5">
    <source>
        <dbReference type="SMART" id="SM01360"/>
    </source>
</evidence>
<protein>
    <submittedName>
        <fullName evidence="7">Alpha-2-macroglobulin family N-terminal region</fullName>
    </submittedName>
</protein>
<evidence type="ECO:0000256" key="2">
    <source>
        <dbReference type="ARBA" id="ARBA00022729"/>
    </source>
</evidence>
<dbReference type="Gene3D" id="1.50.10.20">
    <property type="match status" value="1"/>
</dbReference>
<evidence type="ECO:0000313" key="7">
    <source>
        <dbReference type="EMBL" id="SQA76201.1"/>
    </source>
</evidence>
<feature type="signal peptide" evidence="3">
    <location>
        <begin position="1"/>
        <end position="21"/>
    </location>
</feature>
<dbReference type="SUPFAM" id="SSF48239">
    <property type="entry name" value="Terpenoid cyclases/Protein prenyltransferases"/>
    <property type="match status" value="1"/>
</dbReference>
<dbReference type="InterPro" id="IPR041246">
    <property type="entry name" value="Bact_MG10"/>
</dbReference>
<dbReference type="Pfam" id="PF17972">
    <property type="entry name" value="bMG5"/>
    <property type="match status" value="1"/>
</dbReference>
<dbReference type="CDD" id="cd02891">
    <property type="entry name" value="A2M_like"/>
    <property type="match status" value="1"/>
</dbReference>
<dbReference type="Pfam" id="PF01835">
    <property type="entry name" value="MG2"/>
    <property type="match status" value="1"/>
</dbReference>
<dbReference type="Gene3D" id="2.60.40.1930">
    <property type="match status" value="1"/>
</dbReference>
<dbReference type="Proteomes" id="UP000217301">
    <property type="component" value="Chromosome"/>
</dbReference>